<dbReference type="AlphaFoldDB" id="A0A4S4FLH0"/>
<proteinExistence type="predicted"/>
<reference evidence="1 2" key="1">
    <citation type="submission" date="2019-04" db="EMBL/GenBank/DDBJ databases">
        <authorList>
            <person name="Jiang L."/>
        </authorList>
    </citation>
    <scope>NUCLEOTIDE SEQUENCE [LARGE SCALE GENOMIC DNA]</scope>
    <source>
        <strain evidence="1 2">YIM 131853</strain>
    </source>
</reference>
<evidence type="ECO:0000313" key="1">
    <source>
        <dbReference type="EMBL" id="THG31041.1"/>
    </source>
</evidence>
<comment type="caution">
    <text evidence="1">The sequence shown here is derived from an EMBL/GenBank/DDBJ whole genome shotgun (WGS) entry which is preliminary data.</text>
</comment>
<dbReference type="EMBL" id="SSSM01000004">
    <property type="protein sequence ID" value="THG31041.1"/>
    <property type="molecule type" value="Genomic_DNA"/>
</dbReference>
<accession>A0A4S4FLH0</accession>
<dbReference type="Proteomes" id="UP000309133">
    <property type="component" value="Unassembled WGS sequence"/>
</dbReference>
<sequence length="310" mass="35009">MAAQTKETYEQTLRWLESSPSLDELCERFPSDWNVVADKLDAVKGKGTQGLHEVIGQYSTPARQSRDRQLPQAARMSQLVQRRMVLISLRSVSDRRESGVQEGAIRFGLIYGFLLQRTLFKKDLERKPVHLGRFGLVWRLSKQRNRLMPLVRPQGIYCFYSRTLIKNIVRIIDGRDAVEIAAGDGTLTGFLNEEGASVIATDDFSWSGSVSYPESVQKFDARAALQKLAPRVAICSWPPAGNPFEKSVFVAPSVETYIVITSTDEREASNWATYREQTDFELDDSTALDTLVFPPGRNRVLVFRRRGANS</sequence>
<gene>
    <name evidence="1" type="ORF">E6C64_10620</name>
</gene>
<protein>
    <recommendedName>
        <fullName evidence="3">SAM-dependent methyltransferase</fullName>
    </recommendedName>
</protein>
<name>A0A4S4FLH0_9MICO</name>
<dbReference type="RefSeq" id="WP_136427449.1">
    <property type="nucleotide sequence ID" value="NZ_SSSM01000004.1"/>
</dbReference>
<keyword evidence="2" id="KW-1185">Reference proteome</keyword>
<evidence type="ECO:0008006" key="3">
    <source>
        <dbReference type="Google" id="ProtNLM"/>
    </source>
</evidence>
<evidence type="ECO:0000313" key="2">
    <source>
        <dbReference type="Proteomes" id="UP000309133"/>
    </source>
</evidence>
<organism evidence="1 2">
    <name type="scientific">Naasia lichenicola</name>
    <dbReference type="NCBI Taxonomy" id="2565933"/>
    <lineage>
        <taxon>Bacteria</taxon>
        <taxon>Bacillati</taxon>
        <taxon>Actinomycetota</taxon>
        <taxon>Actinomycetes</taxon>
        <taxon>Micrococcales</taxon>
        <taxon>Microbacteriaceae</taxon>
        <taxon>Naasia</taxon>
    </lineage>
</organism>
<dbReference type="OrthoDB" id="2539613at2"/>